<dbReference type="SUPFAM" id="SSF52540">
    <property type="entry name" value="P-loop containing nucleoside triphosphate hydrolases"/>
    <property type="match status" value="1"/>
</dbReference>
<feature type="domain" description="CobQ/CobB/MinD/ParA nucleotide binding" evidence="1">
    <location>
        <begin position="4"/>
        <end position="230"/>
    </location>
</feature>
<keyword evidence="3" id="KW-1185">Reference proteome</keyword>
<dbReference type="InterPro" id="IPR027417">
    <property type="entry name" value="P-loop_NTPase"/>
</dbReference>
<dbReference type="EMBL" id="CP011267">
    <property type="protein sequence ID" value="AKG91543.1"/>
    <property type="molecule type" value="Genomic_DNA"/>
</dbReference>
<sequence length="260" mass="29032">MTVVAVTGKGGTGKTILSALLIHFISQRTTSVLAVDADPDSNLPDALGVAELVEKTLGDIREVFQVSRDEMGSTNKEQWLEGKIYGEAICECDTFDLIVMGRPEGEGCYCYANNLLRGVLRRLMRHYDYIIIDSEAGLEHFSRKTIDSADYIIVVTDMSKKGLATAKRIKELSEELDLGFKDIFLVGNRIANKEAEDVIRRFADEIGMKVLDFLPYDETIAELDLRGEPVINLPETSEYYQKAKKIADMIVELHAESVTK</sequence>
<dbReference type="AlphaFoldDB" id="A0A0F7IG40"/>
<dbReference type="GO" id="GO:0051782">
    <property type="term" value="P:negative regulation of cell division"/>
    <property type="evidence" value="ECO:0007669"/>
    <property type="project" value="TreeGrafter"/>
</dbReference>
<organism evidence="2 3">
    <name type="scientific">Geoglobus ahangari</name>
    <dbReference type="NCBI Taxonomy" id="113653"/>
    <lineage>
        <taxon>Archaea</taxon>
        <taxon>Methanobacteriati</taxon>
        <taxon>Methanobacteriota</taxon>
        <taxon>Archaeoglobi</taxon>
        <taxon>Archaeoglobales</taxon>
        <taxon>Archaeoglobaceae</taxon>
        <taxon>Geoglobus</taxon>
    </lineage>
</organism>
<dbReference type="GO" id="GO:0005524">
    <property type="term" value="F:ATP binding"/>
    <property type="evidence" value="ECO:0007669"/>
    <property type="project" value="TreeGrafter"/>
</dbReference>
<evidence type="ECO:0000259" key="1">
    <source>
        <dbReference type="Pfam" id="PF01656"/>
    </source>
</evidence>
<dbReference type="GO" id="GO:0005829">
    <property type="term" value="C:cytosol"/>
    <property type="evidence" value="ECO:0007669"/>
    <property type="project" value="TreeGrafter"/>
</dbReference>
<dbReference type="STRING" id="113653.GAH_01142"/>
<dbReference type="GO" id="GO:0016887">
    <property type="term" value="F:ATP hydrolysis activity"/>
    <property type="evidence" value="ECO:0007669"/>
    <property type="project" value="TreeGrafter"/>
</dbReference>
<dbReference type="InterPro" id="IPR002586">
    <property type="entry name" value="CobQ/CobB/MinD/ParA_Nub-bd_dom"/>
</dbReference>
<dbReference type="PATRIC" id="fig|113653.22.peg.1137"/>
<dbReference type="PIRSF" id="PIRSF005647">
    <property type="entry name" value="CooC"/>
    <property type="match status" value="1"/>
</dbReference>
<accession>A0A0F7IG40</accession>
<dbReference type="PANTHER" id="PTHR43384:SF7">
    <property type="entry name" value="CARBON-MONOXIDE DEHYDROGENASE ACCESSORY PROTEIN"/>
    <property type="match status" value="1"/>
</dbReference>
<dbReference type="PANTHER" id="PTHR43384">
    <property type="entry name" value="SEPTUM SITE-DETERMINING PROTEIN MIND HOMOLOG, CHLOROPLASTIC-RELATED"/>
    <property type="match status" value="1"/>
</dbReference>
<dbReference type="GO" id="GO:0009898">
    <property type="term" value="C:cytoplasmic side of plasma membrane"/>
    <property type="evidence" value="ECO:0007669"/>
    <property type="project" value="TreeGrafter"/>
</dbReference>
<dbReference type="InterPro" id="IPR050625">
    <property type="entry name" value="ParA/MinD_ATPase"/>
</dbReference>
<dbReference type="RefSeq" id="WP_048095237.1">
    <property type="nucleotide sequence ID" value="NZ_CP011267.1"/>
</dbReference>
<proteinExistence type="predicted"/>
<dbReference type="GeneID" id="24803716"/>
<dbReference type="Pfam" id="PF01656">
    <property type="entry name" value="CbiA"/>
    <property type="match status" value="1"/>
</dbReference>
<dbReference type="InterPro" id="IPR014433">
    <property type="entry name" value="CooC"/>
</dbReference>
<dbReference type="InParanoid" id="A0A0F7IG40"/>
<dbReference type="KEGG" id="gah:GAH_01142"/>
<dbReference type="HOGENOM" id="CLU_082962_0_0_2"/>
<gene>
    <name evidence="2" type="ORF">GAH_01142</name>
</gene>
<dbReference type="Gene3D" id="3.40.50.300">
    <property type="entry name" value="P-loop containing nucleotide triphosphate hydrolases"/>
    <property type="match status" value="1"/>
</dbReference>
<evidence type="ECO:0000313" key="3">
    <source>
        <dbReference type="Proteomes" id="UP000034723"/>
    </source>
</evidence>
<name>A0A0F7IG40_9EURY</name>
<evidence type="ECO:0000313" key="2">
    <source>
        <dbReference type="EMBL" id="AKG91543.1"/>
    </source>
</evidence>
<reference evidence="2 3" key="1">
    <citation type="submission" date="2015-04" db="EMBL/GenBank/DDBJ databases">
        <title>The complete genome sequence of the hyperthermophilic, obligate iron-reducing archaeon Geoglobus ahangari strain 234T.</title>
        <authorList>
            <person name="Manzella M.P."/>
            <person name="Holmes D.E."/>
            <person name="Rocheleau J.M."/>
            <person name="Chung A."/>
            <person name="Reguera G."/>
            <person name="Kashefi K."/>
        </authorList>
    </citation>
    <scope>NUCLEOTIDE SEQUENCE [LARGE SCALE GENOMIC DNA]</scope>
    <source>
        <strain evidence="2 3">234</strain>
    </source>
</reference>
<dbReference type="OrthoDB" id="31168at2157"/>
<dbReference type="Proteomes" id="UP000034723">
    <property type="component" value="Chromosome"/>
</dbReference>
<protein>
    <submittedName>
        <fullName evidence="2">CO dehydrogenase maturation factor</fullName>
    </submittedName>
</protein>
<dbReference type="FunCoup" id="A0A0F7IG40">
    <property type="interactions" value="1"/>
</dbReference>